<organism evidence="2 3">
    <name type="scientific">Streptomyces caniferus</name>
    <dbReference type="NCBI Taxonomy" id="285557"/>
    <lineage>
        <taxon>Bacteria</taxon>
        <taxon>Bacillati</taxon>
        <taxon>Actinomycetota</taxon>
        <taxon>Actinomycetes</taxon>
        <taxon>Kitasatosporales</taxon>
        <taxon>Streptomycetaceae</taxon>
        <taxon>Streptomyces</taxon>
    </lineage>
</organism>
<accession>A0A640S742</accession>
<dbReference type="EMBL" id="BLIN01000003">
    <property type="protein sequence ID" value="GFE06231.1"/>
    <property type="molecule type" value="Genomic_DNA"/>
</dbReference>
<dbReference type="Proteomes" id="UP000435837">
    <property type="component" value="Unassembled WGS sequence"/>
</dbReference>
<feature type="region of interest" description="Disordered" evidence="1">
    <location>
        <begin position="88"/>
        <end position="123"/>
    </location>
</feature>
<dbReference type="AlphaFoldDB" id="A0A640S742"/>
<comment type="caution">
    <text evidence="2">The sequence shown here is derived from an EMBL/GenBank/DDBJ whole genome shotgun (WGS) entry which is preliminary data.</text>
</comment>
<feature type="compositionally biased region" description="Basic and acidic residues" evidence="1">
    <location>
        <begin position="17"/>
        <end position="34"/>
    </location>
</feature>
<evidence type="ECO:0000256" key="1">
    <source>
        <dbReference type="SAM" id="MobiDB-lite"/>
    </source>
</evidence>
<evidence type="ECO:0000313" key="2">
    <source>
        <dbReference type="EMBL" id="GFE06231.1"/>
    </source>
</evidence>
<feature type="region of interest" description="Disordered" evidence="1">
    <location>
        <begin position="1"/>
        <end position="45"/>
    </location>
</feature>
<protein>
    <submittedName>
        <fullName evidence="2">Uncharacterized protein</fullName>
    </submittedName>
</protein>
<sequence>MAEPPVTAWVPGGPRRLVRENHFPTDPPDRRSGPRDTPNGLPRQFCCRTSPTARIDAQGRAVQYRFEHLHLERAFQGGDFLAALETAGEEVGGPTARDRGRAAPAPWPGFGSSARRSGPMHER</sequence>
<gene>
    <name evidence="2" type="ORF">Scani_24990</name>
</gene>
<reference evidence="2 3" key="1">
    <citation type="submission" date="2019-12" db="EMBL/GenBank/DDBJ databases">
        <title>Whole genome shotgun sequence of Streptomyces caniferus NBRC 15389.</title>
        <authorList>
            <person name="Ichikawa N."/>
            <person name="Kimura A."/>
            <person name="Kitahashi Y."/>
            <person name="Komaki H."/>
            <person name="Tamura T."/>
        </authorList>
    </citation>
    <scope>NUCLEOTIDE SEQUENCE [LARGE SCALE GENOMIC DNA]</scope>
    <source>
        <strain evidence="2 3">NBRC 15389</strain>
    </source>
</reference>
<proteinExistence type="predicted"/>
<evidence type="ECO:0000313" key="3">
    <source>
        <dbReference type="Proteomes" id="UP000435837"/>
    </source>
</evidence>
<name>A0A640S742_9ACTN</name>